<evidence type="ECO:0000256" key="5">
    <source>
        <dbReference type="ARBA" id="ARBA00022801"/>
    </source>
</evidence>
<dbReference type="EC" id="3.4.21.26" evidence="3"/>
<dbReference type="SUPFAM" id="SSF53474">
    <property type="entry name" value="alpha/beta-Hydrolases"/>
    <property type="match status" value="1"/>
</dbReference>
<evidence type="ECO:0000313" key="10">
    <source>
        <dbReference type="Proteomes" id="UP000319732"/>
    </source>
</evidence>
<evidence type="ECO:0000259" key="7">
    <source>
        <dbReference type="Pfam" id="PF00326"/>
    </source>
</evidence>
<dbReference type="FunFam" id="3.40.50.1820:FF:000005">
    <property type="entry name" value="Prolyl endopeptidase"/>
    <property type="match status" value="1"/>
</dbReference>
<comment type="catalytic activity">
    <reaction evidence="1">
        <text>Hydrolysis of Pro-|-Xaa &gt;&gt; Ala-|-Xaa in oligopeptides.</text>
        <dbReference type="EC" id="3.4.21.26"/>
    </reaction>
</comment>
<name>A0A545UBH6_9GAMM</name>
<keyword evidence="10" id="KW-1185">Reference proteome</keyword>
<comment type="caution">
    <text evidence="9">The sequence shown here is derived from an EMBL/GenBank/DDBJ whole genome shotgun (WGS) entry which is preliminary data.</text>
</comment>
<accession>A0A545UBH6</accession>
<keyword evidence="5" id="KW-0378">Hydrolase</keyword>
<dbReference type="SUPFAM" id="SSF50993">
    <property type="entry name" value="Peptidase/esterase 'gauge' domain"/>
    <property type="match status" value="1"/>
</dbReference>
<dbReference type="Pfam" id="PF00326">
    <property type="entry name" value="Peptidase_S9"/>
    <property type="match status" value="1"/>
</dbReference>
<proteinExistence type="inferred from homology"/>
<protein>
    <recommendedName>
        <fullName evidence="3">prolyl oligopeptidase</fullName>
        <ecNumber evidence="3">3.4.21.26</ecNumber>
    </recommendedName>
</protein>
<dbReference type="InterPro" id="IPR002471">
    <property type="entry name" value="Pept_S9_AS"/>
</dbReference>
<dbReference type="InterPro" id="IPR001375">
    <property type="entry name" value="Peptidase_S9_cat"/>
</dbReference>
<dbReference type="PROSITE" id="PS00708">
    <property type="entry name" value="PRO_ENDOPEP_SER"/>
    <property type="match status" value="1"/>
</dbReference>
<reference evidence="9 10" key="1">
    <citation type="submission" date="2019-06" db="EMBL/GenBank/DDBJ databases">
        <title>Whole genome sequence for Cellvibrionaceae sp. R142.</title>
        <authorList>
            <person name="Wang G."/>
        </authorList>
    </citation>
    <scope>NUCLEOTIDE SEQUENCE [LARGE SCALE GENOMIC DNA]</scope>
    <source>
        <strain evidence="9 10">R142</strain>
    </source>
</reference>
<keyword evidence="4" id="KW-0645">Protease</keyword>
<dbReference type="OrthoDB" id="9801421at2"/>
<organism evidence="9 10">
    <name type="scientific">Exilibacterium tricleocarpae</name>
    <dbReference type="NCBI Taxonomy" id="2591008"/>
    <lineage>
        <taxon>Bacteria</taxon>
        <taxon>Pseudomonadati</taxon>
        <taxon>Pseudomonadota</taxon>
        <taxon>Gammaproteobacteria</taxon>
        <taxon>Cellvibrionales</taxon>
        <taxon>Cellvibrionaceae</taxon>
        <taxon>Exilibacterium</taxon>
    </lineage>
</organism>
<evidence type="ECO:0000256" key="1">
    <source>
        <dbReference type="ARBA" id="ARBA00001070"/>
    </source>
</evidence>
<gene>
    <name evidence="9" type="ORF">FKG94_00085</name>
</gene>
<dbReference type="PANTHER" id="PTHR42881:SF2">
    <property type="entry name" value="PROLYL ENDOPEPTIDASE"/>
    <property type="match status" value="1"/>
</dbReference>
<dbReference type="Gene3D" id="3.40.50.1820">
    <property type="entry name" value="alpha/beta hydrolase"/>
    <property type="match status" value="1"/>
</dbReference>
<dbReference type="InterPro" id="IPR002470">
    <property type="entry name" value="Peptidase_S9A"/>
</dbReference>
<dbReference type="GO" id="GO:0004252">
    <property type="term" value="F:serine-type endopeptidase activity"/>
    <property type="evidence" value="ECO:0007669"/>
    <property type="project" value="UniProtKB-EC"/>
</dbReference>
<dbReference type="GO" id="GO:0006508">
    <property type="term" value="P:proteolysis"/>
    <property type="evidence" value="ECO:0007669"/>
    <property type="project" value="UniProtKB-KW"/>
</dbReference>
<dbReference type="InterPro" id="IPR023302">
    <property type="entry name" value="Pept_S9A_N"/>
</dbReference>
<evidence type="ECO:0000313" key="9">
    <source>
        <dbReference type="EMBL" id="TQV86819.1"/>
    </source>
</evidence>
<evidence type="ECO:0000259" key="8">
    <source>
        <dbReference type="Pfam" id="PF02897"/>
    </source>
</evidence>
<dbReference type="PRINTS" id="PR00862">
    <property type="entry name" value="PROLIGOPTASE"/>
</dbReference>
<dbReference type="AlphaFoldDB" id="A0A545UBH6"/>
<dbReference type="GO" id="GO:0005829">
    <property type="term" value="C:cytosol"/>
    <property type="evidence" value="ECO:0007669"/>
    <property type="project" value="TreeGrafter"/>
</dbReference>
<dbReference type="Proteomes" id="UP000319732">
    <property type="component" value="Unassembled WGS sequence"/>
</dbReference>
<sequence>MSSISGAVLGTAISYPTTATVDQVDDFHGVKISDPYRWLEQDVRESKPVRDWVSAQNEVTFRYLGAIGQRPRIVERMTRLWNYEKYRPPLQAGGRYFYRKNDGLQNQYVVYMQESLASEPVAVIDPNTWSKDGTVALSIFEPSPDGRHLAYGIQDGGSDWRSWRILDLQTGKLLPETLQWLKFTNVSWLHDSSGFYYSRYPAPEAQEKFQSLNLNQRVYFHKLGTAQSEDRLVFERPDKPEWGFSPQVSEDGAYLVVTVWKGTDERYQIYYRDLRRKNAPMVHLVDNFEHDYTFVGNRGSELLFRTNLQAPRGRLLGIDVGKPGNPRREVIAQTDNVLINVSFAGDRLLAEYLQDARSLVRIYDIQGKAVAELALPGIGSASGFNGKRDTTEVFFQYSSFNTPPAVYRYDVKTGQRHVWKRPKVPFDPDDYQVEQVFYPSADGTRVPMFIAAKKGLQRNGRQPTLLYGYGGFNISVKPQFSPARFAWMDMGGIYAVANLRGGGEYGEPWHKAGTRLQKQNVFDDFIAAAEYLIKTKYTNPNRLAIYGRSNGGLLVGAVTNQRPDLFAAAMPAVGVMDMLRFDQFTAGRFWVDDYGSAADPQAFKALRAYSPYHNIKPVDYPAVLVTTADTDDRVVPGHSFKYIARLQAQHTGADPVLVRIETRAGHGAGKPTGKIIEEYADRWAFLLKNLDMNLPKNYGR</sequence>
<evidence type="ECO:0000256" key="6">
    <source>
        <dbReference type="ARBA" id="ARBA00022825"/>
    </source>
</evidence>
<keyword evidence="6" id="KW-0720">Serine protease</keyword>
<dbReference type="EMBL" id="VHSG01000001">
    <property type="protein sequence ID" value="TQV86819.1"/>
    <property type="molecule type" value="Genomic_DNA"/>
</dbReference>
<dbReference type="FunFam" id="2.130.10.120:FF:000001">
    <property type="entry name" value="Prolyl endopeptidase"/>
    <property type="match status" value="1"/>
</dbReference>
<evidence type="ECO:0000256" key="4">
    <source>
        <dbReference type="ARBA" id="ARBA00022670"/>
    </source>
</evidence>
<dbReference type="PANTHER" id="PTHR42881">
    <property type="entry name" value="PROLYL ENDOPEPTIDASE"/>
    <property type="match status" value="1"/>
</dbReference>
<feature type="domain" description="Peptidase S9A N-terminal" evidence="8">
    <location>
        <begin position="16"/>
        <end position="421"/>
    </location>
</feature>
<evidence type="ECO:0000256" key="3">
    <source>
        <dbReference type="ARBA" id="ARBA00011897"/>
    </source>
</evidence>
<feature type="domain" description="Peptidase S9 prolyl oligopeptidase catalytic" evidence="7">
    <location>
        <begin position="478"/>
        <end position="691"/>
    </location>
</feature>
<dbReference type="Gene3D" id="2.130.10.120">
    <property type="entry name" value="Prolyl oligopeptidase, N-terminal domain"/>
    <property type="match status" value="1"/>
</dbReference>
<comment type="similarity">
    <text evidence="2">Belongs to the peptidase S9A family.</text>
</comment>
<dbReference type="GO" id="GO:0070012">
    <property type="term" value="F:oligopeptidase activity"/>
    <property type="evidence" value="ECO:0007669"/>
    <property type="project" value="TreeGrafter"/>
</dbReference>
<dbReference type="InterPro" id="IPR051167">
    <property type="entry name" value="Prolyl_oligopep/macrocyclase"/>
</dbReference>
<evidence type="ECO:0000256" key="2">
    <source>
        <dbReference type="ARBA" id="ARBA00005228"/>
    </source>
</evidence>
<dbReference type="InterPro" id="IPR029058">
    <property type="entry name" value="AB_hydrolase_fold"/>
</dbReference>
<dbReference type="Pfam" id="PF02897">
    <property type="entry name" value="Peptidase_S9_N"/>
    <property type="match status" value="1"/>
</dbReference>